<sequence>MNHPSPTTRTRSLLVYEDDLELLSEADMLEKALEELNVESVMDEEVYHRIAIAFVYFNVLGAPPREMWGKNRGNMAKIKDILNIPSVTKIDYVLEDLVECKAKKRRYTGKRQASGQTRPPKIPNGSREAQIVTNHLEAGFSIRQATLQVNDHRRENDQEEVFISAEDELTDEANAFMDSQGKDGNRPEWFLADKLTKIDLTKVVFWDETHRKCVIGQGASQAGRKFHLKFRRDANGKLNPGMVGGKGLSQALDLAGVWSQHSHSQAQAVLFPSTSG</sequence>
<comment type="caution">
    <text evidence="1">The sequence shown here is derived from an EMBL/GenBank/DDBJ whole genome shotgun (WGS) entry which is preliminary data.</text>
</comment>
<reference evidence="1" key="1">
    <citation type="submission" date="2020-06" db="EMBL/GenBank/DDBJ databases">
        <authorList>
            <consortium name="Plant Systems Biology data submission"/>
        </authorList>
    </citation>
    <scope>NUCLEOTIDE SEQUENCE</scope>
    <source>
        <strain evidence="1">D6</strain>
    </source>
</reference>
<dbReference type="AlphaFoldDB" id="A0A9N8EMA5"/>
<dbReference type="Proteomes" id="UP001153069">
    <property type="component" value="Unassembled WGS sequence"/>
</dbReference>
<evidence type="ECO:0000313" key="1">
    <source>
        <dbReference type="EMBL" id="CAB9524392.1"/>
    </source>
</evidence>
<dbReference type="OrthoDB" id="57038at2759"/>
<gene>
    <name evidence="1" type="ORF">SEMRO_1532_G280240.1</name>
</gene>
<evidence type="ECO:0000313" key="2">
    <source>
        <dbReference type="Proteomes" id="UP001153069"/>
    </source>
</evidence>
<accession>A0A9N8EMA5</accession>
<protein>
    <submittedName>
        <fullName evidence="1">Uncharacterized protein</fullName>
    </submittedName>
</protein>
<name>A0A9N8EMA5_9STRA</name>
<organism evidence="1 2">
    <name type="scientific">Seminavis robusta</name>
    <dbReference type="NCBI Taxonomy" id="568900"/>
    <lineage>
        <taxon>Eukaryota</taxon>
        <taxon>Sar</taxon>
        <taxon>Stramenopiles</taxon>
        <taxon>Ochrophyta</taxon>
        <taxon>Bacillariophyta</taxon>
        <taxon>Bacillariophyceae</taxon>
        <taxon>Bacillariophycidae</taxon>
        <taxon>Naviculales</taxon>
        <taxon>Naviculaceae</taxon>
        <taxon>Seminavis</taxon>
    </lineage>
</organism>
<dbReference type="EMBL" id="CAICTM010001530">
    <property type="protein sequence ID" value="CAB9524392.1"/>
    <property type="molecule type" value="Genomic_DNA"/>
</dbReference>
<keyword evidence="2" id="KW-1185">Reference proteome</keyword>
<proteinExistence type="predicted"/>